<accession>A0A074M2N0</accession>
<dbReference type="InterPro" id="IPR000073">
    <property type="entry name" value="AB_hydrolase_1"/>
</dbReference>
<dbReference type="PANTHER" id="PTHR43433">
    <property type="entry name" value="HYDROLASE, ALPHA/BETA FOLD FAMILY PROTEIN"/>
    <property type="match status" value="1"/>
</dbReference>
<dbReference type="STRING" id="1044.EH31_16175"/>
<dbReference type="Gene3D" id="3.40.50.1820">
    <property type="entry name" value="alpha/beta hydrolase"/>
    <property type="match status" value="1"/>
</dbReference>
<evidence type="ECO:0000259" key="1">
    <source>
        <dbReference type="Pfam" id="PF00561"/>
    </source>
</evidence>
<dbReference type="RefSeq" id="WP_051699344.1">
    <property type="nucleotide sequence ID" value="NZ_JMIW01000008.1"/>
</dbReference>
<dbReference type="Proteomes" id="UP000027647">
    <property type="component" value="Unassembled WGS sequence"/>
</dbReference>
<dbReference type="SUPFAM" id="SSF53474">
    <property type="entry name" value="alpha/beta-Hydrolases"/>
    <property type="match status" value="1"/>
</dbReference>
<comment type="caution">
    <text evidence="2">The sequence shown here is derived from an EMBL/GenBank/DDBJ whole genome shotgun (WGS) entry which is preliminary data.</text>
</comment>
<sequence>MTKPLFTMQTIGPFEVRDMDGVVPLPPSRKTKALLAYLLLAERKHSRQSLCELFWDNTADPLASLRWSLTKLRQLLKADGATIIHADRESVWLDNSRIAIDKDPLNLVANEGGVAEEHADKVWKSTIGVPLEGCELPNHGDFMLWVEAYRQDYARLRAGIAKQFARDDSLSWQTRDKWAERWLRFSPYSAGAAVTAYQNKFYAAGRPAAQGFAKKLTKSFNEAGIQPPDFVIDENAVEDIPRASLIAPAEQQIRFVQGEDGVSIAWASVGDPGNPPLVKAANWLNHLELDWDAPIWSPLFKELSRSHRLLRYDERGCGLSDWDVEDISFDSFVKDLEQVVDAAGLDRFPLLGISQGAAVSIRYAVLNPDRVSHLILFGGYDCGWRHTATAKAVIEREAVMVLTKVGWGMDNPAYRHVFSRTFMPDANAEELDWFDEFQRLTTSSDNAVRFLDAFSTIDVRDDLAKIRCPTLVVHSREDLRIPFATGRKLAASIPGAQLAGLDSKNHLLLGREKASAQFVQLVREFLAKG</sequence>
<feature type="domain" description="AB hydrolase-1" evidence="1">
    <location>
        <begin position="295"/>
        <end position="411"/>
    </location>
</feature>
<dbReference type="GO" id="GO:0003677">
    <property type="term" value="F:DNA binding"/>
    <property type="evidence" value="ECO:0007669"/>
    <property type="project" value="InterPro"/>
</dbReference>
<dbReference type="InterPro" id="IPR016032">
    <property type="entry name" value="Sig_transdc_resp-reg_C-effctor"/>
</dbReference>
<dbReference type="PRINTS" id="PR00111">
    <property type="entry name" value="ABHYDROLASE"/>
</dbReference>
<dbReference type="PANTHER" id="PTHR43433:SF8">
    <property type="entry name" value="BIFUNCTIONAL LIPASE_ADENYLATE CYCLASE LIPJ"/>
    <property type="match status" value="1"/>
</dbReference>
<evidence type="ECO:0000313" key="2">
    <source>
        <dbReference type="EMBL" id="KEO88691.1"/>
    </source>
</evidence>
<protein>
    <recommendedName>
        <fullName evidence="1">AB hydrolase-1 domain-containing protein</fullName>
    </recommendedName>
</protein>
<gene>
    <name evidence="2" type="ORF">EH31_16175</name>
</gene>
<evidence type="ECO:0000313" key="3">
    <source>
        <dbReference type="Proteomes" id="UP000027647"/>
    </source>
</evidence>
<dbReference type="GO" id="GO:0006355">
    <property type="term" value="P:regulation of DNA-templated transcription"/>
    <property type="evidence" value="ECO:0007669"/>
    <property type="project" value="InterPro"/>
</dbReference>
<proteinExistence type="predicted"/>
<dbReference type="InterPro" id="IPR029058">
    <property type="entry name" value="AB_hydrolase_fold"/>
</dbReference>
<dbReference type="AlphaFoldDB" id="A0A074M2N0"/>
<dbReference type="eggNOG" id="COG2267">
    <property type="taxonomic scope" value="Bacteria"/>
</dbReference>
<name>A0A074M2N0_ERYLO</name>
<dbReference type="Gene3D" id="1.10.10.10">
    <property type="entry name" value="Winged helix-like DNA-binding domain superfamily/Winged helix DNA-binding domain"/>
    <property type="match status" value="1"/>
</dbReference>
<keyword evidence="3" id="KW-1185">Reference proteome</keyword>
<dbReference type="InterPro" id="IPR036388">
    <property type="entry name" value="WH-like_DNA-bd_sf"/>
</dbReference>
<dbReference type="SUPFAM" id="SSF46894">
    <property type="entry name" value="C-terminal effector domain of the bipartite response regulators"/>
    <property type="match status" value="1"/>
</dbReference>
<dbReference type="eggNOG" id="COG3629">
    <property type="taxonomic scope" value="Bacteria"/>
</dbReference>
<dbReference type="Pfam" id="PF00561">
    <property type="entry name" value="Abhydrolase_1"/>
    <property type="match status" value="1"/>
</dbReference>
<reference evidence="2 3" key="1">
    <citation type="submission" date="2014-04" db="EMBL/GenBank/DDBJ databases">
        <title>A comprehensive comparison of genomes of Erythrobacter spp. strains.</title>
        <authorList>
            <person name="Zheng Q."/>
        </authorList>
    </citation>
    <scope>NUCLEOTIDE SEQUENCE [LARGE SCALE GENOMIC DNA]</scope>
    <source>
        <strain evidence="2 3">DSM 6997</strain>
    </source>
</reference>
<dbReference type="EMBL" id="JMIW01000008">
    <property type="protein sequence ID" value="KEO88691.1"/>
    <property type="molecule type" value="Genomic_DNA"/>
</dbReference>
<organism evidence="2 3">
    <name type="scientific">Erythrobacter longus</name>
    <dbReference type="NCBI Taxonomy" id="1044"/>
    <lineage>
        <taxon>Bacteria</taxon>
        <taxon>Pseudomonadati</taxon>
        <taxon>Pseudomonadota</taxon>
        <taxon>Alphaproteobacteria</taxon>
        <taxon>Sphingomonadales</taxon>
        <taxon>Erythrobacteraceae</taxon>
        <taxon>Erythrobacter/Porphyrobacter group</taxon>
        <taxon>Erythrobacter</taxon>
    </lineage>
</organism>
<dbReference type="InterPro" id="IPR050471">
    <property type="entry name" value="AB_hydrolase"/>
</dbReference>